<protein>
    <submittedName>
        <fullName evidence="2">Transcriptional regulator</fullName>
    </submittedName>
</protein>
<dbReference type="EMBL" id="BJYZ01000042">
    <property type="protein sequence ID" value="GEO42506.1"/>
    <property type="molecule type" value="Genomic_DNA"/>
</dbReference>
<comment type="caution">
    <text evidence="2">The sequence shown here is derived from an EMBL/GenBank/DDBJ whole genome shotgun (WGS) entry which is preliminary data.</text>
</comment>
<name>A0A512E1D9_9PROT</name>
<reference evidence="2 3" key="1">
    <citation type="submission" date="2019-07" db="EMBL/GenBank/DDBJ databases">
        <title>Whole genome shotgun sequence of Skermanella aerolata NBRC 106429.</title>
        <authorList>
            <person name="Hosoyama A."/>
            <person name="Uohara A."/>
            <person name="Ohji S."/>
            <person name="Ichikawa N."/>
        </authorList>
    </citation>
    <scope>NUCLEOTIDE SEQUENCE [LARGE SCALE GENOMIC DNA]</scope>
    <source>
        <strain evidence="2 3">NBRC 106429</strain>
    </source>
</reference>
<dbReference type="PROSITE" id="PS50112">
    <property type="entry name" value="PAS"/>
    <property type="match status" value="1"/>
</dbReference>
<gene>
    <name evidence="2" type="ORF">SAE02_66540</name>
</gene>
<dbReference type="Gene3D" id="3.30.450.20">
    <property type="entry name" value="PAS domain"/>
    <property type="match status" value="1"/>
</dbReference>
<accession>A0A512E1D9</accession>
<dbReference type="InterPro" id="IPR035965">
    <property type="entry name" value="PAS-like_dom_sf"/>
</dbReference>
<dbReference type="InterPro" id="IPR000014">
    <property type="entry name" value="PAS"/>
</dbReference>
<feature type="domain" description="PAS" evidence="1">
    <location>
        <begin position="26"/>
        <end position="52"/>
    </location>
</feature>
<dbReference type="Proteomes" id="UP000321523">
    <property type="component" value="Unassembled WGS sequence"/>
</dbReference>
<dbReference type="AlphaFoldDB" id="A0A512E1D9"/>
<dbReference type="InterPro" id="IPR013655">
    <property type="entry name" value="PAS_fold_3"/>
</dbReference>
<sequence length="174" mass="19439">MARPTAAPTGRERVFGEDEIIVSKTDLQGRITYANSVFLRVAGYAEEDVLGQPHSMIRHPGMPRAVFKLLWEKIAGGGEIFAYVKNLARDGDHYWVFAHVTPSFDKTGAITGYHSFRRWARRDAVAAVQGLYDAMIEIETRTADRREGMAASTALLLKVLEQKGCDYDTFVLSL</sequence>
<dbReference type="SUPFAM" id="SSF55785">
    <property type="entry name" value="PYP-like sensor domain (PAS domain)"/>
    <property type="match status" value="1"/>
</dbReference>
<dbReference type="Pfam" id="PF08447">
    <property type="entry name" value="PAS_3"/>
    <property type="match status" value="1"/>
</dbReference>
<dbReference type="RefSeq" id="WP_044436410.1">
    <property type="nucleotide sequence ID" value="NZ_BJYZ01000042.1"/>
</dbReference>
<keyword evidence="3" id="KW-1185">Reference proteome</keyword>
<dbReference type="NCBIfam" id="TIGR00229">
    <property type="entry name" value="sensory_box"/>
    <property type="match status" value="1"/>
</dbReference>
<proteinExistence type="predicted"/>
<organism evidence="2 3">
    <name type="scientific">Skermanella aerolata</name>
    <dbReference type="NCBI Taxonomy" id="393310"/>
    <lineage>
        <taxon>Bacteria</taxon>
        <taxon>Pseudomonadati</taxon>
        <taxon>Pseudomonadota</taxon>
        <taxon>Alphaproteobacteria</taxon>
        <taxon>Rhodospirillales</taxon>
        <taxon>Azospirillaceae</taxon>
        <taxon>Skermanella</taxon>
    </lineage>
</organism>
<evidence type="ECO:0000313" key="2">
    <source>
        <dbReference type="EMBL" id="GEO42506.1"/>
    </source>
</evidence>
<evidence type="ECO:0000313" key="3">
    <source>
        <dbReference type="Proteomes" id="UP000321523"/>
    </source>
</evidence>
<dbReference type="OrthoDB" id="266313at2"/>
<dbReference type="CDD" id="cd00130">
    <property type="entry name" value="PAS"/>
    <property type="match status" value="1"/>
</dbReference>
<evidence type="ECO:0000259" key="1">
    <source>
        <dbReference type="PROSITE" id="PS50112"/>
    </source>
</evidence>